<accession>A0A6A5TEP3</accession>
<sequence length="111" mass="11932">MTTNNQTQAGLTTSNTTVSVTLRADGKNWKDWIKQLTNYAANKGAFRVLDGAACPTFDDGDTKYDQMDLLTPALNAGMTQHQAQLSTSKSSKYEGCTCPCLIKAALPLVIA</sequence>
<evidence type="ECO:0000313" key="1">
    <source>
        <dbReference type="EMBL" id="KAF1947377.1"/>
    </source>
</evidence>
<dbReference type="OrthoDB" id="3791493at2759"/>
<dbReference type="Proteomes" id="UP000800038">
    <property type="component" value="Unassembled WGS sequence"/>
</dbReference>
<proteinExistence type="predicted"/>
<reference evidence="1" key="1">
    <citation type="journal article" date="2020" name="Stud. Mycol.">
        <title>101 Dothideomycetes genomes: a test case for predicting lifestyles and emergence of pathogens.</title>
        <authorList>
            <person name="Haridas S."/>
            <person name="Albert R."/>
            <person name="Binder M."/>
            <person name="Bloem J."/>
            <person name="Labutti K."/>
            <person name="Salamov A."/>
            <person name="Andreopoulos B."/>
            <person name="Baker S."/>
            <person name="Barry K."/>
            <person name="Bills G."/>
            <person name="Bluhm B."/>
            <person name="Cannon C."/>
            <person name="Castanera R."/>
            <person name="Culley D."/>
            <person name="Daum C."/>
            <person name="Ezra D."/>
            <person name="Gonzalez J."/>
            <person name="Henrissat B."/>
            <person name="Kuo A."/>
            <person name="Liang C."/>
            <person name="Lipzen A."/>
            <person name="Lutzoni F."/>
            <person name="Magnuson J."/>
            <person name="Mondo S."/>
            <person name="Nolan M."/>
            <person name="Ohm R."/>
            <person name="Pangilinan J."/>
            <person name="Park H.-J."/>
            <person name="Ramirez L."/>
            <person name="Alfaro M."/>
            <person name="Sun H."/>
            <person name="Tritt A."/>
            <person name="Yoshinaga Y."/>
            <person name="Zwiers L.-H."/>
            <person name="Turgeon B."/>
            <person name="Goodwin S."/>
            <person name="Spatafora J."/>
            <person name="Crous P."/>
            <person name="Grigoriev I."/>
        </authorList>
    </citation>
    <scope>NUCLEOTIDE SEQUENCE</scope>
    <source>
        <strain evidence="1">CBS 161.51</strain>
    </source>
</reference>
<evidence type="ECO:0000313" key="2">
    <source>
        <dbReference type="Proteomes" id="UP000800038"/>
    </source>
</evidence>
<name>A0A6A5TEP3_9PLEO</name>
<dbReference type="AlphaFoldDB" id="A0A6A5TEP3"/>
<organism evidence="1 2">
    <name type="scientific">Clathrospora elynae</name>
    <dbReference type="NCBI Taxonomy" id="706981"/>
    <lineage>
        <taxon>Eukaryota</taxon>
        <taxon>Fungi</taxon>
        <taxon>Dikarya</taxon>
        <taxon>Ascomycota</taxon>
        <taxon>Pezizomycotina</taxon>
        <taxon>Dothideomycetes</taxon>
        <taxon>Pleosporomycetidae</taxon>
        <taxon>Pleosporales</taxon>
        <taxon>Diademaceae</taxon>
        <taxon>Clathrospora</taxon>
    </lineage>
</organism>
<dbReference type="EMBL" id="ML975998">
    <property type="protein sequence ID" value="KAF1947377.1"/>
    <property type="molecule type" value="Genomic_DNA"/>
</dbReference>
<protein>
    <submittedName>
        <fullName evidence="1">Uncharacterized protein</fullName>
    </submittedName>
</protein>
<keyword evidence="2" id="KW-1185">Reference proteome</keyword>
<gene>
    <name evidence="1" type="ORF">EJ02DRAFT_480800</name>
</gene>